<dbReference type="GO" id="GO:0005655">
    <property type="term" value="C:nucleolar ribonuclease P complex"/>
    <property type="evidence" value="ECO:0007669"/>
    <property type="project" value="TreeGrafter"/>
</dbReference>
<evidence type="ECO:0000256" key="2">
    <source>
        <dbReference type="ARBA" id="ARBA00022694"/>
    </source>
</evidence>
<keyword evidence="3" id="KW-0540">Nuclease</keyword>
<reference evidence="10" key="1">
    <citation type="submission" date="2015-07" db="EMBL/GenBank/DDBJ databases">
        <title>MeaNS - Measles Nucleotide Surveillance Program.</title>
        <authorList>
            <person name="Tran T."/>
            <person name="Druce J."/>
        </authorList>
    </citation>
    <scope>NUCLEOTIDE SEQUENCE</scope>
    <source>
        <strain evidence="10">UCB-OBI-ISO-001</strain>
        <tissue evidence="10">Gonad</tissue>
    </source>
</reference>
<protein>
    <submittedName>
        <fullName evidence="10">Uncharacterized protein</fullName>
    </submittedName>
</protein>
<evidence type="ECO:0000256" key="6">
    <source>
        <dbReference type="ARBA" id="ARBA00022801"/>
    </source>
</evidence>
<evidence type="ECO:0000313" key="10">
    <source>
        <dbReference type="EMBL" id="KOF97629.1"/>
    </source>
</evidence>
<dbReference type="Gene3D" id="6.20.50.20">
    <property type="match status" value="1"/>
</dbReference>
<organism evidence="10">
    <name type="scientific">Octopus bimaculoides</name>
    <name type="common">California two-spotted octopus</name>
    <dbReference type="NCBI Taxonomy" id="37653"/>
    <lineage>
        <taxon>Eukaryota</taxon>
        <taxon>Metazoa</taxon>
        <taxon>Spiralia</taxon>
        <taxon>Lophotrochozoa</taxon>
        <taxon>Mollusca</taxon>
        <taxon>Cephalopoda</taxon>
        <taxon>Coleoidea</taxon>
        <taxon>Octopodiformes</taxon>
        <taxon>Octopoda</taxon>
        <taxon>Incirrata</taxon>
        <taxon>Octopodidae</taxon>
        <taxon>Octopus</taxon>
    </lineage>
</organism>
<feature type="region of interest" description="Disordered" evidence="9">
    <location>
        <begin position="150"/>
        <end position="185"/>
    </location>
</feature>
<dbReference type="InterPro" id="IPR016432">
    <property type="entry name" value="RNP4"/>
</dbReference>
<evidence type="ECO:0000256" key="8">
    <source>
        <dbReference type="ARBA" id="ARBA00038402"/>
    </source>
</evidence>
<dbReference type="KEGG" id="obi:106881459"/>
<evidence type="ECO:0000256" key="3">
    <source>
        <dbReference type="ARBA" id="ARBA00022722"/>
    </source>
</evidence>
<keyword evidence="6" id="KW-0378">Hydrolase</keyword>
<dbReference type="OrthoDB" id="128536at2759"/>
<keyword evidence="1" id="KW-0963">Cytoplasm</keyword>
<keyword evidence="4" id="KW-0479">Metal-binding</keyword>
<dbReference type="EMBL" id="KQ416274">
    <property type="protein sequence ID" value="KOF97629.1"/>
    <property type="molecule type" value="Genomic_DNA"/>
</dbReference>
<evidence type="ECO:0000256" key="1">
    <source>
        <dbReference type="ARBA" id="ARBA00022490"/>
    </source>
</evidence>
<dbReference type="GO" id="GO:0016787">
    <property type="term" value="F:hydrolase activity"/>
    <property type="evidence" value="ECO:0007669"/>
    <property type="project" value="UniProtKB-KW"/>
</dbReference>
<evidence type="ECO:0000256" key="9">
    <source>
        <dbReference type="SAM" id="MobiDB-lite"/>
    </source>
</evidence>
<comment type="similarity">
    <text evidence="8">Belongs to the eukaryotic/archaeal RNase P protein component 4 family.</text>
</comment>
<dbReference type="GO" id="GO:0046872">
    <property type="term" value="F:metal ion binding"/>
    <property type="evidence" value="ECO:0007669"/>
    <property type="project" value="UniProtKB-KW"/>
</dbReference>
<dbReference type="GO" id="GO:0004519">
    <property type="term" value="F:endonuclease activity"/>
    <property type="evidence" value="ECO:0007669"/>
    <property type="project" value="UniProtKB-KW"/>
</dbReference>
<dbReference type="PANTHER" id="PTHR14742">
    <property type="entry name" value="RIBONUCLEASE P SUBUNIT P21"/>
    <property type="match status" value="1"/>
</dbReference>
<keyword evidence="5" id="KW-0255">Endonuclease</keyword>
<dbReference type="PANTHER" id="PTHR14742:SF0">
    <property type="entry name" value="RIBONUCLEASE P PROTEIN SUBUNIT P21"/>
    <property type="match status" value="1"/>
</dbReference>
<evidence type="ECO:0000256" key="4">
    <source>
        <dbReference type="ARBA" id="ARBA00022723"/>
    </source>
</evidence>
<dbReference type="Pfam" id="PF04032">
    <property type="entry name" value="Rpr2"/>
    <property type="match status" value="1"/>
</dbReference>
<keyword evidence="2" id="KW-0819">tRNA processing</keyword>
<proteinExistence type="inferred from homology"/>
<dbReference type="AlphaFoldDB" id="A0A0L8I8A3"/>
<evidence type="ECO:0000256" key="5">
    <source>
        <dbReference type="ARBA" id="ARBA00022759"/>
    </source>
</evidence>
<dbReference type="GO" id="GO:0001682">
    <property type="term" value="P:tRNA 5'-leader removal"/>
    <property type="evidence" value="ECO:0007669"/>
    <property type="project" value="InterPro"/>
</dbReference>
<gene>
    <name evidence="10" type="ORF">OCBIM_22028895mg</name>
</gene>
<dbReference type="HAMAP" id="MF_00757">
    <property type="entry name" value="RNase_P_4"/>
    <property type="match status" value="1"/>
</dbReference>
<name>A0A0L8I8A3_OCTBM</name>
<dbReference type="InterPro" id="IPR007175">
    <property type="entry name" value="Rpr2/Snm1/Rpp21"/>
</dbReference>
<keyword evidence="7" id="KW-0862">Zinc</keyword>
<dbReference type="STRING" id="37653.A0A0L8I8A3"/>
<feature type="compositionally biased region" description="Polar residues" evidence="9">
    <location>
        <begin position="157"/>
        <end position="185"/>
    </location>
</feature>
<sequence>MGKCDKGIPFKESFQRINFLYQAAYLTLTVNPQNTGLVRFYINTLKTIAQRQVLRLDPHLKRTICKRCFSLLVPGLTATIRSRRRREKHTIVTCLECGLVKRFLWRPDHQLWLDNPAAWLKMPSEVDNPTMTTTSSTPLEGAVTNISASAKDLSPHGISQKTETNSKTQESTSEINAETLNTGIS</sequence>
<accession>A0A0L8I8A3</accession>
<evidence type="ECO:0000256" key="7">
    <source>
        <dbReference type="ARBA" id="ARBA00022833"/>
    </source>
</evidence>